<feature type="transmembrane region" description="Helical" evidence="2">
    <location>
        <begin position="7"/>
        <end position="28"/>
    </location>
</feature>
<feature type="region of interest" description="Disordered" evidence="1">
    <location>
        <begin position="197"/>
        <end position="224"/>
    </location>
</feature>
<evidence type="ECO:0000313" key="4">
    <source>
        <dbReference type="EMBL" id="REJ31530.1"/>
    </source>
</evidence>
<gene>
    <name evidence="3" type="ORF">B4135_0063</name>
    <name evidence="4" type="ORF">C6P37_00975</name>
</gene>
<evidence type="ECO:0000256" key="2">
    <source>
        <dbReference type="SAM" id="Phobius"/>
    </source>
</evidence>
<feature type="transmembrane region" description="Helical" evidence="2">
    <location>
        <begin position="48"/>
        <end position="72"/>
    </location>
</feature>
<dbReference type="PATRIC" id="fig|301148.3.peg.2743"/>
<evidence type="ECO:0000313" key="6">
    <source>
        <dbReference type="Proteomes" id="UP000257014"/>
    </source>
</evidence>
<dbReference type="InterPro" id="IPR024164">
    <property type="entry name" value="KinB-signalling_activ"/>
</dbReference>
<evidence type="ECO:0000256" key="1">
    <source>
        <dbReference type="SAM" id="MobiDB-lite"/>
    </source>
</evidence>
<dbReference type="SMART" id="SM01251">
    <property type="entry name" value="KbaA"/>
    <property type="match status" value="1"/>
</dbReference>
<accession>A0A150M8G7</accession>
<feature type="transmembrane region" description="Helical" evidence="2">
    <location>
        <begin position="84"/>
        <end position="103"/>
    </location>
</feature>
<keyword evidence="2" id="KW-0472">Membrane</keyword>
<feature type="transmembrane region" description="Helical" evidence="2">
    <location>
        <begin position="175"/>
        <end position="194"/>
    </location>
</feature>
<keyword evidence="2" id="KW-1133">Transmembrane helix</keyword>
<dbReference type="OrthoDB" id="2374256at2"/>
<dbReference type="PIRSF" id="PIRSF029886">
    <property type="entry name" value="KBAA"/>
    <property type="match status" value="1"/>
</dbReference>
<evidence type="ECO:0000313" key="5">
    <source>
        <dbReference type="Proteomes" id="UP000075683"/>
    </source>
</evidence>
<name>A0A150M8G7_9BACI</name>
<dbReference type="RefSeq" id="WP_061568459.1">
    <property type="nucleotide sequence ID" value="NZ_JBAIZG010000070.1"/>
</dbReference>
<dbReference type="EMBL" id="QEWE01000004">
    <property type="protein sequence ID" value="REJ31530.1"/>
    <property type="molecule type" value="Genomic_DNA"/>
</dbReference>
<proteinExistence type="predicted"/>
<dbReference type="Proteomes" id="UP000075683">
    <property type="component" value="Unassembled WGS sequence"/>
</dbReference>
<sequence>MNTRNWVKFFITTLCIGGAVTVLTGFIIRWKDFRPFFQSFDVLEILSSAFWLFCIGLLFSAVSQMGFFAYLTLHRIGLGIFRSLWNPVQILFLAFALFDLVYFRYRLFAAENEGIFPYLAVALLILLYGILVAYFKMKQSDKETFVPALFFMVVVTVIEWLPALRNNDPNWLQLMIYPLLVCNTYQLLSLPAYLERSQKEREERKKRKEGSGMKPLPPKKAQKV</sequence>
<evidence type="ECO:0000313" key="3">
    <source>
        <dbReference type="EMBL" id="KYD20681.1"/>
    </source>
</evidence>
<reference evidence="3 5" key="1">
    <citation type="submission" date="2016-01" db="EMBL/GenBank/DDBJ databases">
        <title>Draft Genome Sequences of Seven Thermophilic Sporeformers Isolated from Foods.</title>
        <authorList>
            <person name="Berendsen E.M."/>
            <person name="Wells-Bennik M.H."/>
            <person name="Krawcyk A.O."/>
            <person name="De Jong A."/>
            <person name="Holsappel S."/>
            <person name="Eijlander R.T."/>
            <person name="Kuipers O.P."/>
        </authorList>
    </citation>
    <scope>NUCLEOTIDE SEQUENCE [LARGE SCALE GENOMIC DNA]</scope>
    <source>
        <strain evidence="3 5">B4135</strain>
    </source>
</reference>
<organism evidence="3 5">
    <name type="scientific">Caldibacillus debilis</name>
    <dbReference type="NCBI Taxonomy" id="301148"/>
    <lineage>
        <taxon>Bacteria</taxon>
        <taxon>Bacillati</taxon>
        <taxon>Bacillota</taxon>
        <taxon>Bacilli</taxon>
        <taxon>Bacillales</taxon>
        <taxon>Bacillaceae</taxon>
        <taxon>Caldibacillus</taxon>
    </lineage>
</organism>
<feature type="transmembrane region" description="Helical" evidence="2">
    <location>
        <begin position="144"/>
        <end position="163"/>
    </location>
</feature>
<dbReference type="EMBL" id="LQYT01000030">
    <property type="protein sequence ID" value="KYD20681.1"/>
    <property type="molecule type" value="Genomic_DNA"/>
</dbReference>
<keyword evidence="2" id="KW-0812">Transmembrane</keyword>
<dbReference type="Pfam" id="PF14089">
    <property type="entry name" value="KbaA"/>
    <property type="match status" value="1"/>
</dbReference>
<dbReference type="Proteomes" id="UP000257014">
    <property type="component" value="Unassembled WGS sequence"/>
</dbReference>
<dbReference type="STRING" id="301148.B4135_0063"/>
<reference evidence="4 6" key="2">
    <citation type="submission" date="2018-03" db="EMBL/GenBank/DDBJ databases">
        <authorList>
            <person name="Keele B.F."/>
        </authorList>
    </citation>
    <scope>NUCLEOTIDE SEQUENCE [LARGE SCALE GENOMIC DNA]</scope>
    <source>
        <strain evidence="4">ZCTH4_d</strain>
    </source>
</reference>
<feature type="transmembrane region" description="Helical" evidence="2">
    <location>
        <begin position="115"/>
        <end position="135"/>
    </location>
</feature>
<protein>
    <submittedName>
        <fullName evidence="4">KinB-signaling pathway activation protein</fullName>
    </submittedName>
</protein>
<comment type="caution">
    <text evidence="3">The sequence shown here is derived from an EMBL/GenBank/DDBJ whole genome shotgun (WGS) entry which is preliminary data.</text>
</comment>
<dbReference type="AlphaFoldDB" id="A0A150M8G7"/>
<dbReference type="GO" id="GO:0045881">
    <property type="term" value="P:positive regulation of sporulation resulting in formation of a cellular spore"/>
    <property type="evidence" value="ECO:0007669"/>
    <property type="project" value="InterPro"/>
</dbReference>